<dbReference type="EMBL" id="BQNB010009594">
    <property type="protein sequence ID" value="GJS65678.1"/>
    <property type="molecule type" value="Genomic_DNA"/>
</dbReference>
<reference evidence="1" key="2">
    <citation type="submission" date="2022-01" db="EMBL/GenBank/DDBJ databases">
        <authorList>
            <person name="Yamashiro T."/>
            <person name="Shiraishi A."/>
            <person name="Satake H."/>
            <person name="Nakayama K."/>
        </authorList>
    </citation>
    <scope>NUCLEOTIDE SEQUENCE</scope>
</reference>
<protein>
    <submittedName>
        <fullName evidence="1">Uncharacterized protein</fullName>
    </submittedName>
</protein>
<gene>
    <name evidence="1" type="ORF">Tco_0680242</name>
</gene>
<sequence>MLGDPSTILRETHLDPLGDLYLNAKRQALRTLVKEQTDALTQKIGQLANWPSSCMHQSLKEEQAPTLSKVVTSSGTWDSMYHKLDFYDGRVFWVAWDACGLEIPYYWVESISDA</sequence>
<evidence type="ECO:0000313" key="2">
    <source>
        <dbReference type="Proteomes" id="UP001151760"/>
    </source>
</evidence>
<organism evidence="1 2">
    <name type="scientific">Tanacetum coccineum</name>
    <dbReference type="NCBI Taxonomy" id="301880"/>
    <lineage>
        <taxon>Eukaryota</taxon>
        <taxon>Viridiplantae</taxon>
        <taxon>Streptophyta</taxon>
        <taxon>Embryophyta</taxon>
        <taxon>Tracheophyta</taxon>
        <taxon>Spermatophyta</taxon>
        <taxon>Magnoliopsida</taxon>
        <taxon>eudicotyledons</taxon>
        <taxon>Gunneridae</taxon>
        <taxon>Pentapetalae</taxon>
        <taxon>asterids</taxon>
        <taxon>campanulids</taxon>
        <taxon>Asterales</taxon>
        <taxon>Asteraceae</taxon>
        <taxon>Asteroideae</taxon>
        <taxon>Anthemideae</taxon>
        <taxon>Anthemidinae</taxon>
        <taxon>Tanacetum</taxon>
    </lineage>
</organism>
<accession>A0ABQ4XL45</accession>
<evidence type="ECO:0000313" key="1">
    <source>
        <dbReference type="EMBL" id="GJS65678.1"/>
    </source>
</evidence>
<reference evidence="1" key="1">
    <citation type="journal article" date="2022" name="Int. J. Mol. Sci.">
        <title>Draft Genome of Tanacetum Coccineum: Genomic Comparison of Closely Related Tanacetum-Family Plants.</title>
        <authorList>
            <person name="Yamashiro T."/>
            <person name="Shiraishi A."/>
            <person name="Nakayama K."/>
            <person name="Satake H."/>
        </authorList>
    </citation>
    <scope>NUCLEOTIDE SEQUENCE</scope>
</reference>
<comment type="caution">
    <text evidence="1">The sequence shown here is derived from an EMBL/GenBank/DDBJ whole genome shotgun (WGS) entry which is preliminary data.</text>
</comment>
<keyword evidence="2" id="KW-1185">Reference proteome</keyword>
<dbReference type="Proteomes" id="UP001151760">
    <property type="component" value="Unassembled WGS sequence"/>
</dbReference>
<name>A0ABQ4XL45_9ASTR</name>
<proteinExistence type="predicted"/>